<dbReference type="Proteomes" id="UP000077654">
    <property type="component" value="Chromosome"/>
</dbReference>
<keyword evidence="10 12" id="KW-0482">Metalloprotease</keyword>
<keyword evidence="6 12" id="KW-0479">Metal-binding</keyword>
<protein>
    <recommendedName>
        <fullName evidence="12">Protease HtpX</fullName>
        <ecNumber evidence="12">3.4.24.-</ecNumber>
    </recommendedName>
    <alternativeName>
        <fullName evidence="12">Heat shock protein HtpX</fullName>
    </alternativeName>
</protein>
<comment type="subcellular location">
    <subcellularLocation>
        <location evidence="1 12">Cell membrane</location>
        <topology evidence="1 12">Multi-pass membrane protein</topology>
    </subcellularLocation>
</comment>
<feature type="domain" description="Peptidase M48" evidence="13">
    <location>
        <begin position="74"/>
        <end position="287"/>
    </location>
</feature>
<dbReference type="GO" id="GO:0005886">
    <property type="term" value="C:plasma membrane"/>
    <property type="evidence" value="ECO:0007669"/>
    <property type="project" value="UniProtKB-SubCell"/>
</dbReference>
<dbReference type="OrthoDB" id="15218at2"/>
<evidence type="ECO:0000256" key="10">
    <source>
        <dbReference type="ARBA" id="ARBA00023049"/>
    </source>
</evidence>
<organism evidence="14 15">
    <name type="scientific">Buchnera aphidicola subsp. Schlechtendalia chinensis</name>
    <dbReference type="NCBI Taxonomy" id="118110"/>
    <lineage>
        <taxon>Bacteria</taxon>
        <taxon>Pseudomonadati</taxon>
        <taxon>Pseudomonadota</taxon>
        <taxon>Gammaproteobacteria</taxon>
        <taxon>Enterobacterales</taxon>
        <taxon>Erwiniaceae</taxon>
        <taxon>Buchnera</taxon>
    </lineage>
</organism>
<sequence>MMRIVLFLLTNLSVMLIFSLILNITGINSESIKGLLIMSTIFGFSGSIISLLMSKWIALKSVNGQKIEIPRNDTEMWLMNVIKNQSQKVGLNVPEVAIYCSPDINAFATGARRNSALIAVSTGLINNMSKDEAEAVLAHEITHISNGDMITMTLLQGIVNTFVIFASRIVAHIASHIFSGEKNENSNSHGNTWIYVITATILELIFGILASTITMWFSRNREFYADAGSANLVGKQKMIAALKKLKLSYEPQESSSMIAFCINGKSNNFISLFMSHPSLDKRIDALYNNEYI</sequence>
<reference evidence="14 15" key="1">
    <citation type="submission" date="2015-04" db="EMBL/GenBank/DDBJ databases">
        <title>Buchnera aphidicola assembly.</title>
        <authorList>
            <person name="Zhang Y."/>
        </authorList>
    </citation>
    <scope>NUCLEOTIDE SEQUENCE [LARGE SCALE GENOMIC DNA]</scope>
    <source>
        <strain evidence="14 15">SC</strain>
    </source>
</reference>
<feature type="transmembrane region" description="Helical" evidence="12">
    <location>
        <begin position="36"/>
        <end position="58"/>
    </location>
</feature>
<keyword evidence="12 14" id="KW-0346">Stress response</keyword>
<dbReference type="HAMAP" id="MF_00188">
    <property type="entry name" value="Pept_M48_protease_HtpX"/>
    <property type="match status" value="1"/>
</dbReference>
<feature type="active site" evidence="12">
    <location>
        <position position="140"/>
    </location>
</feature>
<dbReference type="InterPro" id="IPR001915">
    <property type="entry name" value="Peptidase_M48"/>
</dbReference>
<dbReference type="GO" id="GO:0006508">
    <property type="term" value="P:proteolysis"/>
    <property type="evidence" value="ECO:0007669"/>
    <property type="project" value="UniProtKB-KW"/>
</dbReference>
<dbReference type="EMBL" id="CP011299">
    <property type="protein sequence ID" value="ANF17076.1"/>
    <property type="molecule type" value="Genomic_DNA"/>
</dbReference>
<keyword evidence="3 12" id="KW-1003">Cell membrane</keyword>
<dbReference type="RefSeq" id="WP_075474197.1">
    <property type="nucleotide sequence ID" value="NZ_CP011299.1"/>
</dbReference>
<evidence type="ECO:0000256" key="11">
    <source>
        <dbReference type="ARBA" id="ARBA00023136"/>
    </source>
</evidence>
<dbReference type="GO" id="GO:0004222">
    <property type="term" value="F:metalloendopeptidase activity"/>
    <property type="evidence" value="ECO:0007669"/>
    <property type="project" value="UniProtKB-UniRule"/>
</dbReference>
<evidence type="ECO:0000259" key="13">
    <source>
        <dbReference type="Pfam" id="PF01435"/>
    </source>
</evidence>
<proteinExistence type="inferred from homology"/>
<dbReference type="GO" id="GO:0008270">
    <property type="term" value="F:zinc ion binding"/>
    <property type="evidence" value="ECO:0007669"/>
    <property type="project" value="UniProtKB-UniRule"/>
</dbReference>
<feature type="transmembrane region" description="Helical" evidence="12">
    <location>
        <begin position="193"/>
        <end position="217"/>
    </location>
</feature>
<keyword evidence="15" id="KW-1185">Reference proteome</keyword>
<dbReference type="InterPro" id="IPR022919">
    <property type="entry name" value="Pept_M48_protease_HtpX"/>
</dbReference>
<name>A0A172WDM0_BUCSC</name>
<feature type="transmembrane region" description="Helical" evidence="12">
    <location>
        <begin position="154"/>
        <end position="173"/>
    </location>
</feature>
<keyword evidence="9 12" id="KW-1133">Transmembrane helix</keyword>
<dbReference type="NCBIfam" id="NF003965">
    <property type="entry name" value="PRK05457.1"/>
    <property type="match status" value="1"/>
</dbReference>
<evidence type="ECO:0000313" key="14">
    <source>
        <dbReference type="EMBL" id="ANF17076.1"/>
    </source>
</evidence>
<evidence type="ECO:0000256" key="6">
    <source>
        <dbReference type="ARBA" id="ARBA00022723"/>
    </source>
</evidence>
<dbReference type="CDD" id="cd07335">
    <property type="entry name" value="M48B_HtpX_like"/>
    <property type="match status" value="1"/>
</dbReference>
<dbReference type="STRING" id="118110.XW81_01495"/>
<gene>
    <name evidence="12" type="primary">htpX</name>
    <name evidence="14" type="ORF">XW81_01495</name>
</gene>
<keyword evidence="5 12" id="KW-0812">Transmembrane</keyword>
<evidence type="ECO:0000256" key="9">
    <source>
        <dbReference type="ARBA" id="ARBA00022989"/>
    </source>
</evidence>
<feature type="binding site" evidence="12">
    <location>
        <position position="222"/>
    </location>
    <ligand>
        <name>Zn(2+)</name>
        <dbReference type="ChEBI" id="CHEBI:29105"/>
        <note>catalytic</note>
    </ligand>
</feature>
<evidence type="ECO:0000256" key="1">
    <source>
        <dbReference type="ARBA" id="ARBA00004651"/>
    </source>
</evidence>
<keyword evidence="7 12" id="KW-0378">Hydrolase</keyword>
<dbReference type="PANTHER" id="PTHR43221:SF1">
    <property type="entry name" value="PROTEASE HTPX"/>
    <property type="match status" value="1"/>
</dbReference>
<dbReference type="AlphaFoldDB" id="A0A172WDM0"/>
<evidence type="ECO:0000256" key="3">
    <source>
        <dbReference type="ARBA" id="ARBA00022475"/>
    </source>
</evidence>
<accession>A0A172WDM0</accession>
<comment type="similarity">
    <text evidence="2 12">Belongs to the peptidase M48B family.</text>
</comment>
<evidence type="ECO:0000256" key="2">
    <source>
        <dbReference type="ARBA" id="ARBA00009779"/>
    </source>
</evidence>
<evidence type="ECO:0000256" key="5">
    <source>
        <dbReference type="ARBA" id="ARBA00022692"/>
    </source>
</evidence>
<evidence type="ECO:0000313" key="15">
    <source>
        <dbReference type="Proteomes" id="UP000077654"/>
    </source>
</evidence>
<dbReference type="PATRIC" id="fig|118110.3.peg.302"/>
<feature type="binding site" evidence="12">
    <location>
        <position position="143"/>
    </location>
    <ligand>
        <name>Zn(2+)</name>
        <dbReference type="ChEBI" id="CHEBI:29105"/>
        <note>catalytic</note>
    </ligand>
</feature>
<dbReference type="InterPro" id="IPR050083">
    <property type="entry name" value="HtpX_protease"/>
</dbReference>
<feature type="binding site" evidence="12">
    <location>
        <position position="139"/>
    </location>
    <ligand>
        <name>Zn(2+)</name>
        <dbReference type="ChEBI" id="CHEBI:29105"/>
        <note>catalytic</note>
    </ligand>
</feature>
<evidence type="ECO:0000256" key="8">
    <source>
        <dbReference type="ARBA" id="ARBA00022833"/>
    </source>
</evidence>
<dbReference type="Pfam" id="PF01435">
    <property type="entry name" value="Peptidase_M48"/>
    <property type="match status" value="1"/>
</dbReference>
<keyword evidence="8 12" id="KW-0862">Zinc</keyword>
<keyword evidence="11 12" id="KW-0472">Membrane</keyword>
<evidence type="ECO:0000256" key="12">
    <source>
        <dbReference type="HAMAP-Rule" id="MF_00188"/>
    </source>
</evidence>
<evidence type="ECO:0000256" key="7">
    <source>
        <dbReference type="ARBA" id="ARBA00022801"/>
    </source>
</evidence>
<keyword evidence="4 12" id="KW-0645">Protease</keyword>
<dbReference type="PANTHER" id="PTHR43221">
    <property type="entry name" value="PROTEASE HTPX"/>
    <property type="match status" value="1"/>
</dbReference>
<comment type="cofactor">
    <cofactor evidence="12">
        <name>Zn(2+)</name>
        <dbReference type="ChEBI" id="CHEBI:29105"/>
    </cofactor>
    <text evidence="12">Binds 1 zinc ion per subunit.</text>
</comment>
<evidence type="ECO:0000256" key="4">
    <source>
        <dbReference type="ARBA" id="ARBA00022670"/>
    </source>
</evidence>
<dbReference type="EC" id="3.4.24.-" evidence="12"/>
<dbReference type="Gene3D" id="3.30.2010.10">
    <property type="entry name" value="Metalloproteases ('zincins'), catalytic domain"/>
    <property type="match status" value="1"/>
</dbReference>